<evidence type="ECO:0000256" key="1">
    <source>
        <dbReference type="ARBA" id="ARBA00000803"/>
    </source>
</evidence>
<evidence type="ECO:0000256" key="23">
    <source>
        <dbReference type="ARBA" id="ARBA00023406"/>
    </source>
</evidence>
<feature type="region of interest" description="Disordered" evidence="41">
    <location>
        <begin position="841"/>
        <end position="867"/>
    </location>
</feature>
<feature type="compositionally biased region" description="Basic and acidic residues" evidence="41">
    <location>
        <begin position="655"/>
        <end position="666"/>
    </location>
</feature>
<evidence type="ECO:0000256" key="22">
    <source>
        <dbReference type="ARBA" id="ARBA00023221"/>
    </source>
</evidence>
<dbReference type="GO" id="GO:0005811">
    <property type="term" value="C:lipid droplet"/>
    <property type="evidence" value="ECO:0007669"/>
    <property type="project" value="UniProtKB-SubCell"/>
</dbReference>
<dbReference type="EC" id="3.1.1.23" evidence="11"/>
<evidence type="ECO:0000256" key="7">
    <source>
        <dbReference type="ARBA" id="ARBA00004879"/>
    </source>
</evidence>
<comment type="catalytic activity">
    <reaction evidence="35">
        <text>all-trans-retinyl hexadecanoate + H2O = all-trans-retinol + hexadecanoate + H(+)</text>
        <dbReference type="Rhea" id="RHEA:13933"/>
        <dbReference type="ChEBI" id="CHEBI:7896"/>
        <dbReference type="ChEBI" id="CHEBI:15377"/>
        <dbReference type="ChEBI" id="CHEBI:15378"/>
        <dbReference type="ChEBI" id="CHEBI:17336"/>
        <dbReference type="ChEBI" id="CHEBI:17616"/>
    </reaction>
    <physiologicalReaction direction="left-to-right" evidence="35">
        <dbReference type="Rhea" id="RHEA:13934"/>
    </physiologicalReaction>
</comment>
<keyword evidence="15" id="KW-0153">Cholesterol metabolism</keyword>
<comment type="catalytic activity">
    <reaction evidence="2">
        <text>Hydrolyzes glycerol monoesters of long-chain fatty acids.</text>
        <dbReference type="EC" id="3.1.1.23"/>
    </reaction>
</comment>
<comment type="catalytic activity">
    <reaction evidence="27">
        <text>1-(9Z-octadecenoyl)-glycerol + H2O = glycerol + (9Z)-octadecenoate + H(+)</text>
        <dbReference type="Rhea" id="RHEA:38487"/>
        <dbReference type="ChEBI" id="CHEBI:15377"/>
        <dbReference type="ChEBI" id="CHEBI:15378"/>
        <dbReference type="ChEBI" id="CHEBI:17754"/>
        <dbReference type="ChEBI" id="CHEBI:30823"/>
        <dbReference type="ChEBI" id="CHEBI:75342"/>
    </reaction>
    <physiologicalReaction direction="left-to-right" evidence="27">
        <dbReference type="Rhea" id="RHEA:38488"/>
    </physiologicalReaction>
</comment>
<comment type="pathway">
    <text evidence="7">Glycerolipid metabolism; triacylglycerol degradation.</text>
</comment>
<feature type="domain" description="Hormone-sensitive lipase N-terminal" evidence="42">
    <location>
        <begin position="79"/>
        <end position="175"/>
    </location>
</feature>
<comment type="pathway">
    <text evidence="8">Lipid metabolism.</text>
</comment>
<feature type="domain" description="Alpha/beta hydrolase fold-3" evidence="43">
    <location>
        <begin position="751"/>
        <end position="810"/>
    </location>
</feature>
<comment type="catalytic activity">
    <reaction evidence="32">
        <text>1,2,3-tri-(9Z-octadecenoyl)-glycerol + H2O = di-(9Z)-octadecenoylglycerol + (9Z)-octadecenoate + H(+)</text>
        <dbReference type="Rhea" id="RHEA:38575"/>
        <dbReference type="ChEBI" id="CHEBI:15377"/>
        <dbReference type="ChEBI" id="CHEBI:15378"/>
        <dbReference type="ChEBI" id="CHEBI:30823"/>
        <dbReference type="ChEBI" id="CHEBI:53753"/>
        <dbReference type="ChEBI" id="CHEBI:75945"/>
    </reaction>
    <physiologicalReaction direction="left-to-right" evidence="32">
        <dbReference type="Rhea" id="RHEA:38576"/>
    </physiologicalReaction>
</comment>
<evidence type="ECO:0000256" key="28">
    <source>
        <dbReference type="ARBA" id="ARBA00047458"/>
    </source>
</evidence>
<dbReference type="WBParaSite" id="MCU_003192-RB">
    <property type="protein sequence ID" value="MCU_003192-RB"/>
    <property type="gene ID" value="MCU_003192"/>
</dbReference>
<feature type="compositionally biased region" description="Basic and acidic residues" evidence="41">
    <location>
        <begin position="718"/>
        <end position="733"/>
    </location>
</feature>
<dbReference type="AlphaFoldDB" id="A0A5K3EUR3"/>
<evidence type="ECO:0000256" key="32">
    <source>
        <dbReference type="ARBA" id="ARBA00048386"/>
    </source>
</evidence>
<keyword evidence="22" id="KW-0753">Steroid metabolism</keyword>
<comment type="catalytic activity">
    <reaction evidence="1">
        <text>a triacylglycerol + H2O = a diacylglycerol + a fatty acid + H(+)</text>
        <dbReference type="Rhea" id="RHEA:12044"/>
        <dbReference type="ChEBI" id="CHEBI:15377"/>
        <dbReference type="ChEBI" id="CHEBI:15378"/>
        <dbReference type="ChEBI" id="CHEBI:17855"/>
        <dbReference type="ChEBI" id="CHEBI:18035"/>
        <dbReference type="ChEBI" id="CHEBI:28868"/>
        <dbReference type="EC" id="3.1.1.79"/>
    </reaction>
</comment>
<accession>A0A5K3EUR3</accession>
<comment type="catalytic activity">
    <reaction evidence="37">
        <text>a monoacylglycerol + H2O = glycerol + a fatty acid + H(+)</text>
        <dbReference type="Rhea" id="RHEA:15245"/>
        <dbReference type="ChEBI" id="CHEBI:15377"/>
        <dbReference type="ChEBI" id="CHEBI:15378"/>
        <dbReference type="ChEBI" id="CHEBI:17408"/>
        <dbReference type="ChEBI" id="CHEBI:17754"/>
        <dbReference type="ChEBI" id="CHEBI:28868"/>
        <dbReference type="EC" id="3.1.1.79"/>
    </reaction>
</comment>
<comment type="catalytic activity">
    <reaction evidence="29">
        <text>2-(5Z,8Z,11Z,14Z-eicosatetraenoyl)-glycerol + H2O = glycerol + (5Z,8Z,11Z,14Z)-eicosatetraenoate + H(+)</text>
        <dbReference type="Rhea" id="RHEA:26132"/>
        <dbReference type="ChEBI" id="CHEBI:15377"/>
        <dbReference type="ChEBI" id="CHEBI:15378"/>
        <dbReference type="ChEBI" id="CHEBI:17754"/>
        <dbReference type="ChEBI" id="CHEBI:32395"/>
        <dbReference type="ChEBI" id="CHEBI:52392"/>
    </reaction>
    <physiologicalReaction direction="left-to-right" evidence="29">
        <dbReference type="Rhea" id="RHEA:26133"/>
    </physiologicalReaction>
</comment>
<comment type="catalytic activity">
    <reaction evidence="31">
        <text>a diacylglycerol + H2O = a monoacylglycerol + a fatty acid + H(+)</text>
        <dbReference type="Rhea" id="RHEA:32731"/>
        <dbReference type="ChEBI" id="CHEBI:15377"/>
        <dbReference type="ChEBI" id="CHEBI:15378"/>
        <dbReference type="ChEBI" id="CHEBI:17408"/>
        <dbReference type="ChEBI" id="CHEBI:18035"/>
        <dbReference type="ChEBI" id="CHEBI:28868"/>
        <dbReference type="EC" id="3.1.1.79"/>
    </reaction>
</comment>
<dbReference type="GO" id="GO:0004771">
    <property type="term" value="F:sterol ester esterase activity"/>
    <property type="evidence" value="ECO:0007669"/>
    <property type="project" value="TreeGrafter"/>
</dbReference>
<dbReference type="PANTHER" id="PTHR23025">
    <property type="entry name" value="TRIACYLGLYCEROL LIPASE"/>
    <property type="match status" value="1"/>
</dbReference>
<evidence type="ECO:0000256" key="2">
    <source>
        <dbReference type="ARBA" id="ARBA00001613"/>
    </source>
</evidence>
<evidence type="ECO:0000256" key="31">
    <source>
        <dbReference type="ARBA" id="ARBA00047674"/>
    </source>
</evidence>
<evidence type="ECO:0000256" key="37">
    <source>
        <dbReference type="ARBA" id="ARBA00049208"/>
    </source>
</evidence>
<evidence type="ECO:0000313" key="44">
    <source>
        <dbReference type="WBParaSite" id="MCU_003192-RB"/>
    </source>
</evidence>
<evidence type="ECO:0000256" key="33">
    <source>
        <dbReference type="ARBA" id="ARBA00048657"/>
    </source>
</evidence>
<dbReference type="GO" id="GO:0005829">
    <property type="term" value="C:cytosol"/>
    <property type="evidence" value="ECO:0007669"/>
    <property type="project" value="UniProtKB-SubCell"/>
</dbReference>
<evidence type="ECO:0000256" key="29">
    <source>
        <dbReference type="ARBA" id="ARBA00047476"/>
    </source>
</evidence>
<feature type="domain" description="Alpha/beta hydrolase fold-3" evidence="43">
    <location>
        <begin position="423"/>
        <end position="558"/>
    </location>
</feature>
<evidence type="ECO:0000256" key="13">
    <source>
        <dbReference type="ARBA" id="ARBA00022475"/>
    </source>
</evidence>
<comment type="catalytic activity">
    <reaction evidence="34">
        <text>1,2-di-(9Z-octadecenoyl)-glycerol + H2O = (9Z-octadecenoyl)-glycerol + (9Z)-octadecenoate + H(+)</text>
        <dbReference type="Rhea" id="RHEA:38455"/>
        <dbReference type="ChEBI" id="CHEBI:15377"/>
        <dbReference type="ChEBI" id="CHEBI:15378"/>
        <dbReference type="ChEBI" id="CHEBI:30823"/>
        <dbReference type="ChEBI" id="CHEBI:52323"/>
        <dbReference type="ChEBI" id="CHEBI:75937"/>
    </reaction>
    <physiologicalReaction direction="left-to-right" evidence="34">
        <dbReference type="Rhea" id="RHEA:38456"/>
    </physiologicalReaction>
</comment>
<comment type="catalytic activity">
    <reaction evidence="39">
        <text>2-(9Z-octadecenoyl)-glycerol + H2O = glycerol + (9Z)-octadecenoate + H(+)</text>
        <dbReference type="Rhea" id="RHEA:38491"/>
        <dbReference type="ChEBI" id="CHEBI:15377"/>
        <dbReference type="ChEBI" id="CHEBI:15378"/>
        <dbReference type="ChEBI" id="CHEBI:17754"/>
        <dbReference type="ChEBI" id="CHEBI:30823"/>
        <dbReference type="ChEBI" id="CHEBI:73990"/>
    </reaction>
    <physiologicalReaction direction="left-to-right" evidence="39">
        <dbReference type="Rhea" id="RHEA:38492"/>
    </physiologicalReaction>
</comment>
<dbReference type="Pfam" id="PF06350">
    <property type="entry name" value="HSL_N"/>
    <property type="match status" value="2"/>
</dbReference>
<dbReference type="GO" id="GO:0004806">
    <property type="term" value="F:triacylglycerol lipase activity"/>
    <property type="evidence" value="ECO:0007669"/>
    <property type="project" value="TreeGrafter"/>
</dbReference>
<evidence type="ECO:0000256" key="3">
    <source>
        <dbReference type="ARBA" id="ARBA00004236"/>
    </source>
</evidence>
<keyword evidence="14" id="KW-0963">Cytoplasm</keyword>
<evidence type="ECO:0000256" key="15">
    <source>
        <dbReference type="ARBA" id="ARBA00022548"/>
    </source>
</evidence>
<organism evidence="44">
    <name type="scientific">Mesocestoides corti</name>
    <name type="common">Flatworm</name>
    <dbReference type="NCBI Taxonomy" id="53468"/>
    <lineage>
        <taxon>Eukaryota</taxon>
        <taxon>Metazoa</taxon>
        <taxon>Spiralia</taxon>
        <taxon>Lophotrochozoa</taxon>
        <taxon>Platyhelminthes</taxon>
        <taxon>Cestoda</taxon>
        <taxon>Eucestoda</taxon>
        <taxon>Cyclophyllidea</taxon>
        <taxon>Mesocestoididae</taxon>
        <taxon>Mesocestoides</taxon>
    </lineage>
</organism>
<comment type="catalytic activity">
    <reaction evidence="36">
        <text>2,3-di-(9Z)-octadecenoyl-sn-glycerol + H2O = 2-(9Z-octadecenoyl)-glycerol + (9Z)-octadecenoate + H(+)</text>
        <dbReference type="Rhea" id="RHEA:38383"/>
        <dbReference type="ChEBI" id="CHEBI:15377"/>
        <dbReference type="ChEBI" id="CHEBI:15378"/>
        <dbReference type="ChEBI" id="CHEBI:30823"/>
        <dbReference type="ChEBI" id="CHEBI:73990"/>
        <dbReference type="ChEBI" id="CHEBI:75824"/>
    </reaction>
    <physiologicalReaction direction="left-to-right" evidence="36">
        <dbReference type="Rhea" id="RHEA:38384"/>
    </physiologicalReaction>
</comment>
<sequence>MSFHVADGSFSDNIAKKILDKYDCDHLTKLCAEVKQECQLCIQATKYSFGFNKFLESSVTARLHFHLNEVYDLLDGTDFIDHLSEIYSFAGNFDFRDVRANGFRSFLAIVSICLVKILSHLRNLDRRSFSVWPRSTEQALIAYLRCLEELAHCILLIREFPKFSATPTTLFPHLKYANLPLAPLGLYDNLGPHVHFGSSVQEVSTSESSSSPHPSVSRYNELMDYFDLIQQDAFYGRAIAFYLDSSAQHFFNMLASIMAGFADSYQCAMAGISGFVNTVYRSVTSFLSPELRGVRIAEITRSATVNFCKKFWSLAENRLLIEVPNLLLPQMAISHSFCLPNIPVTLQVDSGENGPSTVTICPPDGDSGVSARLISKVRRRGMEWVLRQGHESPKTPAALRKTSLISKQFDAPHLETDPSPYLVVHIHGGGFIAMSSESHDVYIRPWAEKLDCPILSLNYSLAPEAPYPRALDECFYAVCWVMANRERLGARPDARVVVCGDSAGGNLSLGVCLRAASLRLKPVESMPAGAMIAYAPTLVAYVPSPSRMLSISDPLLPIGIVSRCILAYGGVDEAEYLASFELPSSSIDQNQQGQSASPIVRSASSRLWSRLWSSWFPPASLISPVPTPPLDRLRAITRRVTAPADLYKFKDKSSRVGSRREIRRPSSDAASSIDSQSSSDLSLSPLDASDDEDCVNFDKQATGSLRPSNESQASTKPPHSDGMRTDERRKLPRGIDTKLHRIRQCPIPQDGFLSPYLASDELMSRLPPLAIMACQFDPFLDDCLELAKRADSLGVAVELVVANEMPHAFLNFAFINPVYRRATMLCSDMIARLFRGEVNPGGKQTPPFNAPPSTSPECPPASHQEHC</sequence>
<proteinExistence type="inferred from homology"/>
<comment type="catalytic activity">
    <reaction evidence="28">
        <text>1,2-di-(9Z-octadecenoyl)-glycerol + H2O = 2-(9Z-octadecenoyl)-glycerol + (9Z)-octadecenoate + H(+)</text>
        <dbReference type="Rhea" id="RHEA:38659"/>
        <dbReference type="ChEBI" id="CHEBI:15377"/>
        <dbReference type="ChEBI" id="CHEBI:15378"/>
        <dbReference type="ChEBI" id="CHEBI:30823"/>
        <dbReference type="ChEBI" id="CHEBI:52323"/>
        <dbReference type="ChEBI" id="CHEBI:73990"/>
    </reaction>
    <physiologicalReaction direction="left-to-right" evidence="28">
        <dbReference type="Rhea" id="RHEA:38660"/>
    </physiologicalReaction>
</comment>
<dbReference type="Gene3D" id="3.40.50.1820">
    <property type="entry name" value="alpha/beta hydrolase"/>
    <property type="match status" value="2"/>
</dbReference>
<keyword evidence="21" id="KW-1207">Sterol metabolism</keyword>
<evidence type="ECO:0000256" key="17">
    <source>
        <dbReference type="ARBA" id="ARBA00022801"/>
    </source>
</evidence>
<evidence type="ECO:0000256" key="35">
    <source>
        <dbReference type="ARBA" id="ARBA00049053"/>
    </source>
</evidence>
<dbReference type="EC" id="3.1.1.79" evidence="10"/>
<keyword evidence="20" id="KW-0472">Membrane</keyword>
<evidence type="ECO:0000256" key="4">
    <source>
        <dbReference type="ARBA" id="ARBA00004345"/>
    </source>
</evidence>
<feature type="compositionally biased region" description="Polar residues" evidence="41">
    <location>
        <begin position="699"/>
        <end position="717"/>
    </location>
</feature>
<evidence type="ECO:0000259" key="42">
    <source>
        <dbReference type="Pfam" id="PF06350"/>
    </source>
</evidence>
<comment type="catalytic activity">
    <reaction evidence="23">
        <text>1-O-hexadecyl-2-acetyl-sn-glycerol + H2O = 1-O-hexadecyl-sn-glycerol + acetate + H(+)</text>
        <dbReference type="Rhea" id="RHEA:38563"/>
        <dbReference type="ChEBI" id="CHEBI:15377"/>
        <dbReference type="ChEBI" id="CHEBI:15378"/>
        <dbReference type="ChEBI" id="CHEBI:30089"/>
        <dbReference type="ChEBI" id="CHEBI:34115"/>
        <dbReference type="ChEBI" id="CHEBI:75936"/>
    </reaction>
    <physiologicalReaction direction="left-to-right" evidence="23">
        <dbReference type="Rhea" id="RHEA:38564"/>
    </physiologicalReaction>
</comment>
<dbReference type="GO" id="GO:0008203">
    <property type="term" value="P:cholesterol metabolic process"/>
    <property type="evidence" value="ECO:0007669"/>
    <property type="project" value="UniProtKB-KW"/>
</dbReference>
<evidence type="ECO:0000256" key="18">
    <source>
        <dbReference type="ARBA" id="ARBA00022963"/>
    </source>
</evidence>
<dbReference type="PROSITE" id="PS01173">
    <property type="entry name" value="LIPASE_GDXG_HIS"/>
    <property type="match status" value="1"/>
</dbReference>
<evidence type="ECO:0000256" key="14">
    <source>
        <dbReference type="ARBA" id="ARBA00022490"/>
    </source>
</evidence>
<evidence type="ECO:0000256" key="38">
    <source>
        <dbReference type="ARBA" id="ARBA00049372"/>
    </source>
</evidence>
<evidence type="ECO:0000256" key="9">
    <source>
        <dbReference type="ARBA" id="ARBA00010515"/>
    </source>
</evidence>
<dbReference type="InterPro" id="IPR002168">
    <property type="entry name" value="Lipase_GDXG_HIS_AS"/>
</dbReference>
<dbReference type="Pfam" id="PF07859">
    <property type="entry name" value="Abhydrolase_3"/>
    <property type="match status" value="2"/>
</dbReference>
<keyword evidence="16" id="KW-0551">Lipid droplet</keyword>
<evidence type="ECO:0000256" key="8">
    <source>
        <dbReference type="ARBA" id="ARBA00005189"/>
    </source>
</evidence>
<feature type="region of interest" description="Disordered" evidence="41">
    <location>
        <begin position="655"/>
        <end position="686"/>
    </location>
</feature>
<comment type="catalytic activity">
    <reaction evidence="38">
        <text>1,3-di-(9Z-octadecenoyl)-glycerol + H2O = 1-(9Z-octadecenoyl)-glycerol + (9Z)-octadecenoate + H(+)</text>
        <dbReference type="Rhea" id="RHEA:39939"/>
        <dbReference type="ChEBI" id="CHEBI:15377"/>
        <dbReference type="ChEBI" id="CHEBI:15378"/>
        <dbReference type="ChEBI" id="CHEBI:30823"/>
        <dbReference type="ChEBI" id="CHEBI:75342"/>
        <dbReference type="ChEBI" id="CHEBI:75735"/>
    </reaction>
    <physiologicalReaction direction="left-to-right" evidence="38">
        <dbReference type="Rhea" id="RHEA:39940"/>
    </physiologicalReaction>
</comment>
<evidence type="ECO:0000256" key="27">
    <source>
        <dbReference type="ARBA" id="ARBA00047438"/>
    </source>
</evidence>
<dbReference type="PANTHER" id="PTHR23025:SF3">
    <property type="entry name" value="HORMONE-SENSITIVE LIPASE"/>
    <property type="match status" value="1"/>
</dbReference>
<comment type="catalytic activity">
    <reaction evidence="30">
        <text>cholesteryl (9Z-octadecenoate) + H2O = cholesterol + (9Z)-octadecenoate + H(+)</text>
        <dbReference type="Rhea" id="RHEA:33875"/>
        <dbReference type="ChEBI" id="CHEBI:15377"/>
        <dbReference type="ChEBI" id="CHEBI:15378"/>
        <dbReference type="ChEBI" id="CHEBI:16113"/>
        <dbReference type="ChEBI" id="CHEBI:30823"/>
        <dbReference type="ChEBI" id="CHEBI:46898"/>
    </reaction>
    <physiologicalReaction direction="left-to-right" evidence="30">
        <dbReference type="Rhea" id="RHEA:33876"/>
    </physiologicalReaction>
</comment>
<evidence type="ECO:0000256" key="12">
    <source>
        <dbReference type="ARBA" id="ARBA00015845"/>
    </source>
</evidence>
<comment type="subunit">
    <text evidence="26">Monomer and homodimer. Interacts with CAVIN1 in the adipocyte cytoplasm. Interacts with PLIN5.</text>
</comment>
<evidence type="ECO:0000256" key="25">
    <source>
        <dbReference type="ARBA" id="ARBA00031112"/>
    </source>
</evidence>
<evidence type="ECO:0000256" key="11">
    <source>
        <dbReference type="ARBA" id="ARBA00013254"/>
    </source>
</evidence>
<feature type="compositionally biased region" description="Pro residues" evidence="41">
    <location>
        <begin position="848"/>
        <end position="859"/>
    </location>
</feature>
<name>A0A5K3EUR3_MESCO</name>
<evidence type="ECO:0000256" key="16">
    <source>
        <dbReference type="ARBA" id="ARBA00022677"/>
    </source>
</evidence>
<evidence type="ECO:0000256" key="36">
    <source>
        <dbReference type="ARBA" id="ARBA00049143"/>
    </source>
</evidence>
<evidence type="ECO:0000256" key="41">
    <source>
        <dbReference type="SAM" id="MobiDB-lite"/>
    </source>
</evidence>
<evidence type="ECO:0000256" key="6">
    <source>
        <dbReference type="ARBA" id="ARBA00004514"/>
    </source>
</evidence>
<feature type="region of interest" description="Disordered" evidence="41">
    <location>
        <begin position="699"/>
        <end position="733"/>
    </location>
</feature>
<keyword evidence="18" id="KW-0442">Lipid degradation</keyword>
<protein>
    <recommendedName>
        <fullName evidence="12">Hormone-sensitive lipase</fullName>
        <ecNumber evidence="11">3.1.1.23</ecNumber>
        <ecNumber evidence="10">3.1.1.79</ecNumber>
    </recommendedName>
    <alternativeName>
        <fullName evidence="25">Monoacylglycerol lipase LIPE</fullName>
    </alternativeName>
    <alternativeName>
        <fullName evidence="24">Retinyl ester hydrolase</fullName>
    </alternativeName>
</protein>
<dbReference type="GO" id="GO:0047372">
    <property type="term" value="F:monoacylglycerol lipase activity"/>
    <property type="evidence" value="ECO:0007669"/>
    <property type="project" value="UniProtKB-EC"/>
</dbReference>
<keyword evidence="19" id="KW-0443">Lipid metabolism</keyword>
<dbReference type="SUPFAM" id="SSF53474">
    <property type="entry name" value="alpha/beta-Hydrolases"/>
    <property type="match status" value="1"/>
</dbReference>
<feature type="compositionally biased region" description="Low complexity" evidence="41">
    <location>
        <begin position="667"/>
        <end position="686"/>
    </location>
</feature>
<evidence type="ECO:0000256" key="30">
    <source>
        <dbReference type="ARBA" id="ARBA00047653"/>
    </source>
</evidence>
<dbReference type="GO" id="GO:0005901">
    <property type="term" value="C:caveola"/>
    <property type="evidence" value="ECO:0007669"/>
    <property type="project" value="UniProtKB-SubCell"/>
</dbReference>
<evidence type="ECO:0000259" key="43">
    <source>
        <dbReference type="Pfam" id="PF07859"/>
    </source>
</evidence>
<evidence type="ECO:0000256" key="21">
    <source>
        <dbReference type="ARBA" id="ARBA00023166"/>
    </source>
</evidence>
<dbReference type="InterPro" id="IPR029058">
    <property type="entry name" value="AB_hydrolase_fold"/>
</dbReference>
<evidence type="ECO:0000256" key="34">
    <source>
        <dbReference type="ARBA" id="ARBA00048674"/>
    </source>
</evidence>
<dbReference type="GO" id="GO:0019433">
    <property type="term" value="P:triglyceride catabolic process"/>
    <property type="evidence" value="ECO:0007669"/>
    <property type="project" value="UniProtKB-UniPathway"/>
</dbReference>
<comment type="similarity">
    <text evidence="9">Belongs to the 'GDXG' lipolytic enzyme family.</text>
</comment>
<evidence type="ECO:0000256" key="5">
    <source>
        <dbReference type="ARBA" id="ARBA00004502"/>
    </source>
</evidence>
<comment type="catalytic activity">
    <reaction evidence="33">
        <text>1,2-di-(9Z-octadecenoyl)-glycerol + (9Z)-octadecenoate + H(+) = 1,2,3-tri-(9Z-octadecenoyl)-glycerol + H2O</text>
        <dbReference type="Rhea" id="RHEA:38379"/>
        <dbReference type="ChEBI" id="CHEBI:15377"/>
        <dbReference type="ChEBI" id="CHEBI:15378"/>
        <dbReference type="ChEBI" id="CHEBI:30823"/>
        <dbReference type="ChEBI" id="CHEBI:52323"/>
        <dbReference type="ChEBI" id="CHEBI:53753"/>
    </reaction>
    <physiologicalReaction direction="right-to-left" evidence="33">
        <dbReference type="Rhea" id="RHEA:38381"/>
    </physiologicalReaction>
</comment>
<keyword evidence="17" id="KW-0378">Hydrolase</keyword>
<evidence type="ECO:0000256" key="10">
    <source>
        <dbReference type="ARBA" id="ARBA00013088"/>
    </source>
</evidence>
<keyword evidence="13" id="KW-1003">Cell membrane</keyword>
<evidence type="ECO:0000256" key="40">
    <source>
        <dbReference type="ARBA" id="ARBA00049519"/>
    </source>
</evidence>
<evidence type="ECO:0000256" key="19">
    <source>
        <dbReference type="ARBA" id="ARBA00023098"/>
    </source>
</evidence>
<feature type="domain" description="Hormone-sensitive lipase N-terminal" evidence="42">
    <location>
        <begin position="217"/>
        <end position="382"/>
    </location>
</feature>
<dbReference type="InterPro" id="IPR013094">
    <property type="entry name" value="AB_hydrolase_3"/>
</dbReference>
<evidence type="ECO:0000256" key="20">
    <source>
        <dbReference type="ARBA" id="ARBA00023136"/>
    </source>
</evidence>
<comment type="catalytic activity">
    <reaction evidence="40">
        <text>1,2-di-(9Z-octadecenoyl)-sn-glycerol + H2O = (9Z-octadecenoyl)-glycerol + (9Z)-octadecenoate + H(+)</text>
        <dbReference type="Rhea" id="RHEA:39935"/>
        <dbReference type="ChEBI" id="CHEBI:15377"/>
        <dbReference type="ChEBI" id="CHEBI:15378"/>
        <dbReference type="ChEBI" id="CHEBI:30823"/>
        <dbReference type="ChEBI" id="CHEBI:52333"/>
        <dbReference type="ChEBI" id="CHEBI:75937"/>
    </reaction>
    <physiologicalReaction direction="left-to-right" evidence="40">
        <dbReference type="Rhea" id="RHEA:39936"/>
    </physiologicalReaction>
</comment>
<dbReference type="InterPro" id="IPR010468">
    <property type="entry name" value="HSL_N"/>
</dbReference>
<comment type="subcellular location">
    <subcellularLocation>
        <location evidence="3">Cell membrane</location>
    </subcellularLocation>
    <subcellularLocation>
        <location evidence="6">Cytoplasm</location>
        <location evidence="6">Cytosol</location>
    </subcellularLocation>
    <subcellularLocation>
        <location evidence="5">Lipid droplet</location>
    </subcellularLocation>
    <subcellularLocation>
        <location evidence="4">Membrane</location>
        <location evidence="4">Caveola</location>
    </subcellularLocation>
</comment>
<evidence type="ECO:0000256" key="24">
    <source>
        <dbReference type="ARBA" id="ARBA00030031"/>
    </source>
</evidence>
<evidence type="ECO:0000256" key="26">
    <source>
        <dbReference type="ARBA" id="ARBA00046695"/>
    </source>
</evidence>
<reference evidence="44" key="1">
    <citation type="submission" date="2019-11" db="UniProtKB">
        <authorList>
            <consortium name="WormBaseParasite"/>
        </authorList>
    </citation>
    <scope>IDENTIFICATION</scope>
</reference>
<dbReference type="UniPathway" id="UPA00256"/>
<evidence type="ECO:0000256" key="39">
    <source>
        <dbReference type="ARBA" id="ARBA00049461"/>
    </source>
</evidence>